<sequence>MSQSQYTHEDYTIGWVCALPKEQAAALFMLDERHEDLVNPSNDQNAYTLGSIGKHKVVIAGLPKGRYGNNSSATVATRMISTFPNIRVGLMVGIGGGIPEKTRLGDVVISCPSGTDPGVVQWDMGKAEHGGQFKRTGSLAPPPTALLTALGKFEADQITSRAKMLSYLNGLKSMPTVPRSFLKSDSLKDVLFDSTYAHTEGEDCSRCDEKMLVQRKTREDDMVIHCGLIASGNQVIKDAVLRDKLYQMFDKNVLCVEMEAAGLMNDFPCIVIRGICDYADSHKDDKWQDHAAAVAAACAKAFLSVVPASEVDKLQRVQVSITPSVLQGAKSLMAGWWGDKQNTLSTTAASSPTSEPEDTKKDESQKTLALETIPSTDANASSTDADTSSKETNTSSTDTNVDSISTRTDSGSKSREASPDRSVPTQTSLESLLQEAPALLTKIVQGGQVESAIDALIASLNNLRAPQRDISTPQNVVPQNVVPPNVVPPKVVSQGPGWNIYPQTPPMSPQNTSWTVSANNGYVQGSPGLGSRRGSYIPAQPPRSQTWTPIGDNGYMQDPRSNGSRRGSYVTAQPWPTYDYGNVSPSVYHSEAEFGNPNFIRSQTYPNDPRFNQPSTYQTTPYPDYGRNAYEVDHRVLQLNYYPKPPLWIPNPQNNSIRDGYHEGTRQQEYNARMNVLGYASDVSTNSHQFTEPQRQTRYSELPTNNDITQRRDSANLNPGRGYPSTNHSSISLNRQNEILSGGLFSQIKKGDAAAVKRLLEQGADIEKTDSDGLTPLWCAVQLGKCDVIKVLLDKKANTESLNTHGQNVLEWALENQQQQKIIDMLLL</sequence>
<feature type="region of interest" description="Disordered" evidence="2">
    <location>
        <begin position="343"/>
        <end position="428"/>
    </location>
</feature>
<evidence type="ECO:0000313" key="5">
    <source>
        <dbReference type="Proteomes" id="UP000826573"/>
    </source>
</evidence>
<dbReference type="Pfam" id="PF01048">
    <property type="entry name" value="PNP_UDP_1"/>
    <property type="match status" value="1"/>
</dbReference>
<comment type="caution">
    <text evidence="4">The sequence shown here is derived from an EMBL/GenBank/DDBJ whole genome shotgun (WGS) entry which is preliminary data.</text>
</comment>
<feature type="compositionally biased region" description="Polar residues" evidence="2">
    <location>
        <begin position="685"/>
        <end position="708"/>
    </location>
</feature>
<dbReference type="PROSITE" id="PS50297">
    <property type="entry name" value="ANK_REP_REGION"/>
    <property type="match status" value="1"/>
</dbReference>
<protein>
    <recommendedName>
        <fullName evidence="3">Nucleoside phosphorylase domain-containing protein</fullName>
    </recommendedName>
</protein>
<dbReference type="EMBL" id="JAIMJC010000002">
    <property type="protein sequence ID" value="KAH0530213.1"/>
    <property type="molecule type" value="Genomic_DNA"/>
</dbReference>
<gene>
    <name evidence="4" type="ORF">TsFJ059_004866</name>
</gene>
<dbReference type="InterPro" id="IPR000845">
    <property type="entry name" value="Nucleoside_phosphorylase_d"/>
</dbReference>
<dbReference type="SMART" id="SM00248">
    <property type="entry name" value="ANK"/>
    <property type="match status" value="1"/>
</dbReference>
<dbReference type="SUPFAM" id="SSF53167">
    <property type="entry name" value="Purine and uridine phosphorylases"/>
    <property type="match status" value="1"/>
</dbReference>
<dbReference type="InterPro" id="IPR053137">
    <property type="entry name" value="NLR-like"/>
</dbReference>
<accession>A0A9P8KVN4</accession>
<dbReference type="Gene3D" id="3.40.50.1580">
    <property type="entry name" value="Nucleoside phosphorylase domain"/>
    <property type="match status" value="1"/>
</dbReference>
<dbReference type="GO" id="GO:0009116">
    <property type="term" value="P:nucleoside metabolic process"/>
    <property type="evidence" value="ECO:0007669"/>
    <property type="project" value="InterPro"/>
</dbReference>
<feature type="compositionally biased region" description="Low complexity" evidence="2">
    <location>
        <begin position="375"/>
        <end position="406"/>
    </location>
</feature>
<dbReference type="InterPro" id="IPR036770">
    <property type="entry name" value="Ankyrin_rpt-contain_sf"/>
</dbReference>
<evidence type="ECO:0000259" key="3">
    <source>
        <dbReference type="Pfam" id="PF01048"/>
    </source>
</evidence>
<dbReference type="SUPFAM" id="SSF48403">
    <property type="entry name" value="Ankyrin repeat"/>
    <property type="match status" value="1"/>
</dbReference>
<evidence type="ECO:0000313" key="4">
    <source>
        <dbReference type="EMBL" id="KAH0530213.1"/>
    </source>
</evidence>
<dbReference type="GO" id="GO:0003824">
    <property type="term" value="F:catalytic activity"/>
    <property type="evidence" value="ECO:0007669"/>
    <property type="project" value="InterPro"/>
</dbReference>
<name>A0A9P8KVN4_9HYPO</name>
<evidence type="ECO:0000256" key="1">
    <source>
        <dbReference type="PROSITE-ProRule" id="PRU00023"/>
    </source>
</evidence>
<feature type="region of interest" description="Disordered" evidence="2">
    <location>
        <begin position="685"/>
        <end position="730"/>
    </location>
</feature>
<feature type="compositionally biased region" description="Low complexity" evidence="2">
    <location>
        <begin position="343"/>
        <end position="354"/>
    </location>
</feature>
<keyword evidence="5" id="KW-1185">Reference proteome</keyword>
<dbReference type="AlphaFoldDB" id="A0A9P8KVN4"/>
<evidence type="ECO:0000256" key="2">
    <source>
        <dbReference type="SAM" id="MobiDB-lite"/>
    </source>
</evidence>
<feature type="domain" description="Nucleoside phosphorylase" evidence="3">
    <location>
        <begin position="213"/>
        <end position="303"/>
    </location>
</feature>
<feature type="repeat" description="ANK" evidence="1">
    <location>
        <begin position="772"/>
        <end position="804"/>
    </location>
</feature>
<dbReference type="Proteomes" id="UP000826573">
    <property type="component" value="Unassembled WGS sequence"/>
</dbReference>
<proteinExistence type="predicted"/>
<dbReference type="InterPro" id="IPR035994">
    <property type="entry name" value="Nucleoside_phosphorylase_sf"/>
</dbReference>
<organism evidence="4 5">
    <name type="scientific">Trichoderma semiorbis</name>
    <dbReference type="NCBI Taxonomy" id="1491008"/>
    <lineage>
        <taxon>Eukaryota</taxon>
        <taxon>Fungi</taxon>
        <taxon>Dikarya</taxon>
        <taxon>Ascomycota</taxon>
        <taxon>Pezizomycotina</taxon>
        <taxon>Sordariomycetes</taxon>
        <taxon>Hypocreomycetidae</taxon>
        <taxon>Hypocreales</taxon>
        <taxon>Hypocreaceae</taxon>
        <taxon>Trichoderma</taxon>
    </lineage>
</organism>
<reference evidence="4 5" key="1">
    <citation type="submission" date="2021-08" db="EMBL/GenBank/DDBJ databases">
        <title>The highly contiguous genome resource for Trichoderma semiorbis FJ059, a fungal antagonistic to plant pathogens.</title>
        <authorList>
            <person name="Liu T."/>
        </authorList>
    </citation>
    <scope>NUCLEOTIDE SEQUENCE [LARGE SCALE GENOMIC DNA]</scope>
    <source>
        <strain evidence="4 5">FJ059</strain>
    </source>
</reference>
<dbReference type="Pfam" id="PF12796">
    <property type="entry name" value="Ank_2"/>
    <property type="match status" value="1"/>
</dbReference>
<feature type="compositionally biased region" description="Basic and acidic residues" evidence="2">
    <location>
        <begin position="410"/>
        <end position="419"/>
    </location>
</feature>
<keyword evidence="1" id="KW-0040">ANK repeat</keyword>
<dbReference type="InterPro" id="IPR002110">
    <property type="entry name" value="Ankyrin_rpt"/>
</dbReference>
<dbReference type="PROSITE" id="PS50088">
    <property type="entry name" value="ANK_REPEAT"/>
    <property type="match status" value="1"/>
</dbReference>
<dbReference type="Gene3D" id="1.25.40.20">
    <property type="entry name" value="Ankyrin repeat-containing domain"/>
    <property type="match status" value="1"/>
</dbReference>
<dbReference type="PANTHER" id="PTHR46082">
    <property type="entry name" value="ATP/GTP-BINDING PROTEIN-RELATED"/>
    <property type="match status" value="1"/>
</dbReference>
<dbReference type="PANTHER" id="PTHR46082:SF11">
    <property type="entry name" value="AAA+ ATPASE DOMAIN-CONTAINING PROTEIN-RELATED"/>
    <property type="match status" value="1"/>
</dbReference>